<feature type="domain" description="BAR" evidence="4">
    <location>
        <begin position="17"/>
        <end position="235"/>
    </location>
</feature>
<dbReference type="InterPro" id="IPR004148">
    <property type="entry name" value="BAR_dom"/>
</dbReference>
<accession>A0ABR2WF09</accession>
<evidence type="ECO:0000256" key="1">
    <source>
        <dbReference type="ARBA" id="ARBA00004245"/>
    </source>
</evidence>
<dbReference type="Gene3D" id="1.20.1270.60">
    <property type="entry name" value="Arfaptin homology (AH) domain/BAR domain"/>
    <property type="match status" value="1"/>
</dbReference>
<keyword evidence="3" id="KW-0206">Cytoskeleton</keyword>
<evidence type="ECO:0000313" key="6">
    <source>
        <dbReference type="Proteomes" id="UP001479436"/>
    </source>
</evidence>
<evidence type="ECO:0000259" key="4">
    <source>
        <dbReference type="PROSITE" id="PS51021"/>
    </source>
</evidence>
<dbReference type="SMART" id="SM00721">
    <property type="entry name" value="BAR"/>
    <property type="match status" value="1"/>
</dbReference>
<organism evidence="5 6">
    <name type="scientific">Basidiobolus ranarum</name>
    <dbReference type="NCBI Taxonomy" id="34480"/>
    <lineage>
        <taxon>Eukaryota</taxon>
        <taxon>Fungi</taxon>
        <taxon>Fungi incertae sedis</taxon>
        <taxon>Zoopagomycota</taxon>
        <taxon>Entomophthoromycotina</taxon>
        <taxon>Basidiobolomycetes</taxon>
        <taxon>Basidiobolales</taxon>
        <taxon>Basidiobolaceae</taxon>
        <taxon>Basidiobolus</taxon>
    </lineage>
</organism>
<comment type="subcellular location">
    <subcellularLocation>
        <location evidence="1">Cytoplasm</location>
        <location evidence="1">Cytoskeleton</location>
    </subcellularLocation>
</comment>
<dbReference type="Proteomes" id="UP001479436">
    <property type="component" value="Unassembled WGS sequence"/>
</dbReference>
<keyword evidence="2" id="KW-0963">Cytoplasm</keyword>
<dbReference type="PROSITE" id="PS51021">
    <property type="entry name" value="BAR"/>
    <property type="match status" value="1"/>
</dbReference>
<proteinExistence type="predicted"/>
<dbReference type="SUPFAM" id="SSF103657">
    <property type="entry name" value="BAR/IMD domain-like"/>
    <property type="match status" value="1"/>
</dbReference>
<evidence type="ECO:0000256" key="2">
    <source>
        <dbReference type="ARBA" id="ARBA00022490"/>
    </source>
</evidence>
<comment type="caution">
    <text evidence="5">The sequence shown here is derived from an EMBL/GenBank/DDBJ whole genome shotgun (WGS) entry which is preliminary data.</text>
</comment>
<dbReference type="InterPro" id="IPR027267">
    <property type="entry name" value="AH/BAR_dom_sf"/>
</dbReference>
<evidence type="ECO:0000256" key="3">
    <source>
        <dbReference type="ARBA" id="ARBA00023212"/>
    </source>
</evidence>
<name>A0ABR2WF09_9FUNG</name>
<gene>
    <name evidence="5" type="primary">hob3_3</name>
    <name evidence="5" type="ORF">K7432_016231</name>
</gene>
<protein>
    <submittedName>
        <fullName evidence="5">BAR adaptor protein Hob3</fullName>
    </submittedName>
</protein>
<reference evidence="5 6" key="1">
    <citation type="submission" date="2023-04" db="EMBL/GenBank/DDBJ databases">
        <title>Genome of Basidiobolus ranarum AG-B5.</title>
        <authorList>
            <person name="Stajich J.E."/>
            <person name="Carter-House D."/>
            <person name="Gryganskyi A."/>
        </authorList>
    </citation>
    <scope>NUCLEOTIDE SEQUENCE [LARGE SCALE GENOMIC DNA]</scope>
    <source>
        <strain evidence="5 6">AG-B5</strain>
    </source>
</reference>
<dbReference type="EMBL" id="JASJQH010002564">
    <property type="protein sequence ID" value="KAK9760093.1"/>
    <property type="molecule type" value="Genomic_DNA"/>
</dbReference>
<dbReference type="Pfam" id="PF03114">
    <property type="entry name" value="BAR"/>
    <property type="match status" value="1"/>
</dbReference>
<dbReference type="PANTHER" id="PTHR47174">
    <property type="entry name" value="BRIDGING INTEGRATOR 3"/>
    <property type="match status" value="1"/>
</dbReference>
<evidence type="ECO:0000313" key="5">
    <source>
        <dbReference type="EMBL" id="KAK9760093.1"/>
    </source>
</evidence>
<sequence>MSWVGFKRAVDRAGTTIRQKTGSVERTVDNKYNEEEARFRNLETKSEDLHRQARGYAEAAKVMTLAQIDIAKSISEFSDGGGDSSASIRRYLQAMEGLEADSREKLSEDFDKAVLEPIGRFCSYFTEVDKTIKKRSRKLLDYDSQRAKVRKMVDKSVGDRLPQTEAIANQAREIYEMHNQQLLEIIPTLVDSRVDVIDPSFEAMIKAQYQFVKDAYGRLAAISGDFPPMEAQVHIDGRIDDLLGQMRGLTICGLV</sequence>
<dbReference type="InterPro" id="IPR046982">
    <property type="entry name" value="BIN3/RVS161-like"/>
</dbReference>
<dbReference type="PANTHER" id="PTHR47174:SF3">
    <property type="entry name" value="BRIDGING INTEGRATOR 3"/>
    <property type="match status" value="1"/>
</dbReference>
<keyword evidence="6" id="KW-1185">Reference proteome</keyword>